<dbReference type="Proteomes" id="UP000663880">
    <property type="component" value="Unassembled WGS sequence"/>
</dbReference>
<dbReference type="GO" id="GO:0003676">
    <property type="term" value="F:nucleic acid binding"/>
    <property type="evidence" value="ECO:0007669"/>
    <property type="project" value="InterPro"/>
</dbReference>
<name>A0A821X793_9NEOP</name>
<evidence type="ECO:0000259" key="3">
    <source>
        <dbReference type="SMART" id="SM00343"/>
    </source>
</evidence>
<feature type="coiled-coil region" evidence="1">
    <location>
        <begin position="143"/>
        <end position="207"/>
    </location>
</feature>
<evidence type="ECO:0000256" key="2">
    <source>
        <dbReference type="SAM" id="MobiDB-lite"/>
    </source>
</evidence>
<dbReference type="GO" id="GO:0008270">
    <property type="term" value="F:zinc ion binding"/>
    <property type="evidence" value="ECO:0007669"/>
    <property type="project" value="InterPro"/>
</dbReference>
<dbReference type="OrthoDB" id="10022108at2759"/>
<reference evidence="4" key="1">
    <citation type="submission" date="2021-02" db="EMBL/GenBank/DDBJ databases">
        <authorList>
            <person name="Steward A R."/>
        </authorList>
    </citation>
    <scope>NUCLEOTIDE SEQUENCE</scope>
</reference>
<gene>
    <name evidence="4" type="ORF">PMACD_LOCUS14568</name>
</gene>
<feature type="domain" description="CCHC-type" evidence="3">
    <location>
        <begin position="425"/>
        <end position="440"/>
    </location>
</feature>
<evidence type="ECO:0000313" key="4">
    <source>
        <dbReference type="EMBL" id="CAF4939183.1"/>
    </source>
</evidence>
<dbReference type="InterPro" id="IPR001878">
    <property type="entry name" value="Znf_CCHC"/>
</dbReference>
<keyword evidence="5" id="KW-1185">Reference proteome</keyword>
<keyword evidence="1" id="KW-0175">Coiled coil</keyword>
<feature type="domain" description="CCHC-type" evidence="3">
    <location>
        <begin position="405"/>
        <end position="421"/>
    </location>
</feature>
<dbReference type="EMBL" id="CAJOBZ010000066">
    <property type="protein sequence ID" value="CAF4939183.1"/>
    <property type="molecule type" value="Genomic_DNA"/>
</dbReference>
<comment type="caution">
    <text evidence="4">The sequence shown here is derived from an EMBL/GenBank/DDBJ whole genome shotgun (WGS) entry which is preliminary data.</text>
</comment>
<evidence type="ECO:0000313" key="5">
    <source>
        <dbReference type="Proteomes" id="UP000663880"/>
    </source>
</evidence>
<protein>
    <recommendedName>
        <fullName evidence="3">CCHC-type domain-containing protein</fullName>
    </recommendedName>
</protein>
<accession>A0A821X793</accession>
<proteinExistence type="predicted"/>
<feature type="region of interest" description="Disordered" evidence="2">
    <location>
        <begin position="111"/>
        <end position="142"/>
    </location>
</feature>
<evidence type="ECO:0000256" key="1">
    <source>
        <dbReference type="SAM" id="Coils"/>
    </source>
</evidence>
<sequence length="486" mass="54921">MFGIRTPTKVTTPSPHATGIEEREGSAPVQPPTPTLTPAVRKSIGELEAAIARSVEGPKKQKPYKNRLTEAAAVQQSAILQLDAARNLKGEIKAAVTSAVRRLYELVKEVDSQTKEGGDRKKEKERGSREVAEKEGDASKTYTEKLEQQIKRLEIENDRMEETRKQLKEDKKALGTGQGNNMVEEIRKELREYRREEEEREKRIEGKIMTYAEAAAIKRSNIETNKDESSKTLNLQRSMHSIIVKSSGPETSGEILERIRSKIDTKNTGLNVDRIRKVKDQRVVIGCTSTTRISEIRDRLKDDQKLTVEEARTKDPLVALRGVISTHTDEEVVSALLNQNKQLFRNMPTEEIKVEVKYRRKTRNPLTDHIILQVSPRIWKELTAAGKVHIDFQRIAVFDQSPLIQCSKCLGYGHGRKHCKETETTCYHCGGTHLKIDCPNYKDGASPTCVNCKKANVTQTSHNPNDPDCPIRKKMDSIARSRVAYC</sequence>
<dbReference type="SMART" id="SM00343">
    <property type="entry name" value="ZnF_C2HC"/>
    <property type="match status" value="2"/>
</dbReference>
<dbReference type="AlphaFoldDB" id="A0A821X793"/>
<organism evidence="4 5">
    <name type="scientific">Pieris macdunnoughi</name>
    <dbReference type="NCBI Taxonomy" id="345717"/>
    <lineage>
        <taxon>Eukaryota</taxon>
        <taxon>Metazoa</taxon>
        <taxon>Ecdysozoa</taxon>
        <taxon>Arthropoda</taxon>
        <taxon>Hexapoda</taxon>
        <taxon>Insecta</taxon>
        <taxon>Pterygota</taxon>
        <taxon>Neoptera</taxon>
        <taxon>Endopterygota</taxon>
        <taxon>Lepidoptera</taxon>
        <taxon>Glossata</taxon>
        <taxon>Ditrysia</taxon>
        <taxon>Papilionoidea</taxon>
        <taxon>Pieridae</taxon>
        <taxon>Pierinae</taxon>
        <taxon>Pieris</taxon>
    </lineage>
</organism>
<feature type="region of interest" description="Disordered" evidence="2">
    <location>
        <begin position="1"/>
        <end position="38"/>
    </location>
</feature>